<dbReference type="AlphaFoldDB" id="A0AAV7Q6A6"/>
<accession>A0AAV7Q6A6</accession>
<organism evidence="2 3">
    <name type="scientific">Pleurodeles waltl</name>
    <name type="common">Iberian ribbed newt</name>
    <dbReference type="NCBI Taxonomy" id="8319"/>
    <lineage>
        <taxon>Eukaryota</taxon>
        <taxon>Metazoa</taxon>
        <taxon>Chordata</taxon>
        <taxon>Craniata</taxon>
        <taxon>Vertebrata</taxon>
        <taxon>Euteleostomi</taxon>
        <taxon>Amphibia</taxon>
        <taxon>Batrachia</taxon>
        <taxon>Caudata</taxon>
        <taxon>Salamandroidea</taxon>
        <taxon>Salamandridae</taxon>
        <taxon>Pleurodelinae</taxon>
        <taxon>Pleurodeles</taxon>
    </lineage>
</organism>
<reference evidence="2" key="1">
    <citation type="journal article" date="2022" name="bioRxiv">
        <title>Sequencing and chromosome-scale assembly of the giantPleurodeles waltlgenome.</title>
        <authorList>
            <person name="Brown T."/>
            <person name="Elewa A."/>
            <person name="Iarovenko S."/>
            <person name="Subramanian E."/>
            <person name="Araus A.J."/>
            <person name="Petzold A."/>
            <person name="Susuki M."/>
            <person name="Suzuki K.-i.T."/>
            <person name="Hayashi T."/>
            <person name="Toyoda A."/>
            <person name="Oliveira C."/>
            <person name="Osipova E."/>
            <person name="Leigh N.D."/>
            <person name="Simon A."/>
            <person name="Yun M.H."/>
        </authorList>
    </citation>
    <scope>NUCLEOTIDE SEQUENCE</scope>
    <source>
        <strain evidence="2">20211129_DDA</strain>
        <tissue evidence="2">Liver</tissue>
    </source>
</reference>
<evidence type="ECO:0000256" key="1">
    <source>
        <dbReference type="SAM" id="MobiDB-lite"/>
    </source>
</evidence>
<dbReference type="Proteomes" id="UP001066276">
    <property type="component" value="Chromosome 6"/>
</dbReference>
<name>A0AAV7Q6A6_PLEWA</name>
<evidence type="ECO:0000313" key="3">
    <source>
        <dbReference type="Proteomes" id="UP001066276"/>
    </source>
</evidence>
<sequence length="251" mass="26052">MGISDGRRSSAHRALGGFRRAPAGLALGLLAASAALAPRSSLLPPRSRRGPPPCVLPHSLPQTSSTRAGCREAQIQLPGGLQWMQPQHSLGPARLPAGGFFLLLGLIRPLPVPGRAPSAKAATSSAFKLVKGFKKPDSFPSSSGFAYLGAASDKPAACPSKIVTSFAFAGHRPSLLMHPALLLPCTAFFFFSGTRILVPKHLPFLLPCALSFTSSAVTVSPSLALSFKCSAPGAPLSSQEWSLILLSTIGP</sequence>
<keyword evidence="3" id="KW-1185">Reference proteome</keyword>
<proteinExistence type="predicted"/>
<protein>
    <submittedName>
        <fullName evidence="2">Uncharacterized protein</fullName>
    </submittedName>
</protein>
<gene>
    <name evidence="2" type="ORF">NDU88_001576</name>
</gene>
<dbReference type="EMBL" id="JANPWB010000010">
    <property type="protein sequence ID" value="KAJ1135131.1"/>
    <property type="molecule type" value="Genomic_DNA"/>
</dbReference>
<evidence type="ECO:0000313" key="2">
    <source>
        <dbReference type="EMBL" id="KAJ1135131.1"/>
    </source>
</evidence>
<feature type="region of interest" description="Disordered" evidence="1">
    <location>
        <begin position="41"/>
        <end position="67"/>
    </location>
</feature>
<comment type="caution">
    <text evidence="2">The sequence shown here is derived from an EMBL/GenBank/DDBJ whole genome shotgun (WGS) entry which is preliminary data.</text>
</comment>